<gene>
    <name evidence="4" type="primary">Acey_s0006.g2793</name>
    <name evidence="4" type="synonym">Acey-bcc-1</name>
    <name evidence="4" type="ORF">Y032_0006g2793</name>
</gene>
<dbReference type="PROSITE" id="PS50084">
    <property type="entry name" value="KH_TYPE_1"/>
    <property type="match status" value="1"/>
</dbReference>
<keyword evidence="2" id="KW-0694">RNA-binding</keyword>
<feature type="domain" description="K Homology" evidence="3">
    <location>
        <begin position="245"/>
        <end position="311"/>
    </location>
</feature>
<dbReference type="OrthoDB" id="271862at2759"/>
<dbReference type="PANTHER" id="PTHR10627">
    <property type="entry name" value="SCP160"/>
    <property type="match status" value="1"/>
</dbReference>
<dbReference type="PANTHER" id="PTHR10627:SF69">
    <property type="entry name" value="PROTEIN BICAUDAL C"/>
    <property type="match status" value="1"/>
</dbReference>
<dbReference type="GO" id="GO:0005737">
    <property type="term" value="C:cytoplasm"/>
    <property type="evidence" value="ECO:0007669"/>
    <property type="project" value="TreeGrafter"/>
</dbReference>
<dbReference type="AlphaFoldDB" id="A0A016VNZ3"/>
<evidence type="ECO:0000259" key="3">
    <source>
        <dbReference type="SMART" id="SM00322"/>
    </source>
</evidence>
<dbReference type="GO" id="GO:0003723">
    <property type="term" value="F:RNA binding"/>
    <property type="evidence" value="ECO:0007669"/>
    <property type="project" value="UniProtKB-UniRule"/>
</dbReference>
<keyword evidence="1" id="KW-0677">Repeat</keyword>
<dbReference type="Proteomes" id="UP000024635">
    <property type="component" value="Unassembled WGS sequence"/>
</dbReference>
<dbReference type="Gene3D" id="3.30.1370.10">
    <property type="entry name" value="K Homology domain, type 1"/>
    <property type="match status" value="1"/>
</dbReference>
<dbReference type="InterPro" id="IPR004087">
    <property type="entry name" value="KH_dom"/>
</dbReference>
<dbReference type="SMART" id="SM00322">
    <property type="entry name" value="KH"/>
    <property type="match status" value="2"/>
</dbReference>
<evidence type="ECO:0000313" key="5">
    <source>
        <dbReference type="Proteomes" id="UP000024635"/>
    </source>
</evidence>
<organism evidence="4 5">
    <name type="scientific">Ancylostoma ceylanicum</name>
    <dbReference type="NCBI Taxonomy" id="53326"/>
    <lineage>
        <taxon>Eukaryota</taxon>
        <taxon>Metazoa</taxon>
        <taxon>Ecdysozoa</taxon>
        <taxon>Nematoda</taxon>
        <taxon>Chromadorea</taxon>
        <taxon>Rhabditida</taxon>
        <taxon>Rhabditina</taxon>
        <taxon>Rhabditomorpha</taxon>
        <taxon>Strongyloidea</taxon>
        <taxon>Ancylostomatidae</taxon>
        <taxon>Ancylostomatinae</taxon>
        <taxon>Ancylostoma</taxon>
    </lineage>
</organism>
<proteinExistence type="predicted"/>
<evidence type="ECO:0000256" key="1">
    <source>
        <dbReference type="ARBA" id="ARBA00022737"/>
    </source>
</evidence>
<keyword evidence="5" id="KW-1185">Reference proteome</keyword>
<name>A0A016VNZ3_9BILA</name>
<comment type="caution">
    <text evidence="4">The sequence shown here is derived from an EMBL/GenBank/DDBJ whole genome shotgun (WGS) entry which is preliminary data.</text>
</comment>
<feature type="domain" description="K Homology" evidence="3">
    <location>
        <begin position="102"/>
        <end position="176"/>
    </location>
</feature>
<dbReference type="EMBL" id="JARK01001342">
    <property type="protein sequence ID" value="EYC29110.1"/>
    <property type="molecule type" value="Genomic_DNA"/>
</dbReference>
<sequence>MISDDVVLLQDGRYEQKIQVDRRRLEAMITGVPATETGFIFINAEDFFNKVKQYSGAEVCWPSQLKIGAKTKKDPFVKVIGTIDEIEMAKKYIHATLQVKKERVTLKMEIHHSIHSHIIGKAGRGIQQVMRSTGCHIHFPDSNKYTDSANKSDQVSISGPPLNIENARKHLRAISPLVLTFDLPWIFPKEPEVTRFPSEVVLTLRAITPTLYSCVLRANAGDDLIILQAINVIMAQFHVPEEFPLTVRTTFNVKEDLLQILRSGEDSQRLHRLAQRFGVHLQLPEASQPVLIYGPSSGVLLVRKFIMGLSPIVLSFDVHIGELRADIERTQKDFGVLVFSKKKNNAHDLMAVSIRSTEENMLNILRAREFLLGLTLTNYLDNEYTGLEVPQG</sequence>
<dbReference type="Pfam" id="PF24234">
    <property type="entry name" value="KH_BICC1_1st"/>
    <property type="match status" value="1"/>
</dbReference>
<accession>A0A016VNZ3</accession>
<evidence type="ECO:0000313" key="4">
    <source>
        <dbReference type="EMBL" id="EYC29110.1"/>
    </source>
</evidence>
<dbReference type="Pfam" id="PF00013">
    <property type="entry name" value="KH_1"/>
    <property type="match status" value="1"/>
</dbReference>
<protein>
    <recommendedName>
        <fullName evidence="3">K Homology domain-containing protein</fullName>
    </recommendedName>
</protein>
<evidence type="ECO:0000256" key="2">
    <source>
        <dbReference type="PROSITE-ProRule" id="PRU00117"/>
    </source>
</evidence>
<dbReference type="InterPro" id="IPR036612">
    <property type="entry name" value="KH_dom_type_1_sf"/>
</dbReference>
<dbReference type="InterPro" id="IPR004088">
    <property type="entry name" value="KH_dom_type_1"/>
</dbReference>
<reference evidence="5" key="1">
    <citation type="journal article" date="2015" name="Nat. Genet.">
        <title>The genome and transcriptome of the zoonotic hookworm Ancylostoma ceylanicum identify infection-specific gene families.</title>
        <authorList>
            <person name="Schwarz E.M."/>
            <person name="Hu Y."/>
            <person name="Antoshechkin I."/>
            <person name="Miller M.M."/>
            <person name="Sternberg P.W."/>
            <person name="Aroian R.V."/>
        </authorList>
    </citation>
    <scope>NUCLEOTIDE SEQUENCE</scope>
    <source>
        <strain evidence="5">HY135</strain>
    </source>
</reference>
<dbReference type="SUPFAM" id="SSF54791">
    <property type="entry name" value="Eukaryotic type KH-domain (KH-domain type I)"/>
    <property type="match status" value="1"/>
</dbReference>
<dbReference type="InterPro" id="IPR047549">
    <property type="entry name" value="BICC1_KH-I_rpt1"/>
</dbReference>